<evidence type="ECO:0000313" key="2">
    <source>
        <dbReference type="Proteomes" id="UP000553776"/>
    </source>
</evidence>
<dbReference type="EMBL" id="JACJVR010000015">
    <property type="protein sequence ID" value="MBB6690652.1"/>
    <property type="molecule type" value="Genomic_DNA"/>
</dbReference>
<name>A0A841TUP7_9BACL</name>
<accession>A0A841TUP7</accession>
<dbReference type="InterPro" id="IPR036736">
    <property type="entry name" value="ACP-like_sf"/>
</dbReference>
<comment type="caution">
    <text evidence="1">The sequence shown here is derived from an EMBL/GenBank/DDBJ whole genome shotgun (WGS) entry which is preliminary data.</text>
</comment>
<organism evidence="1 2">
    <name type="scientific">Cohnella xylanilytica</name>
    <dbReference type="NCBI Taxonomy" id="557555"/>
    <lineage>
        <taxon>Bacteria</taxon>
        <taxon>Bacillati</taxon>
        <taxon>Bacillota</taxon>
        <taxon>Bacilli</taxon>
        <taxon>Bacillales</taxon>
        <taxon>Paenibacillaceae</taxon>
        <taxon>Cohnella</taxon>
    </lineage>
</organism>
<evidence type="ECO:0000313" key="1">
    <source>
        <dbReference type="EMBL" id="MBB6690652.1"/>
    </source>
</evidence>
<dbReference type="RefSeq" id="WP_185134684.1">
    <property type="nucleotide sequence ID" value="NZ_JACJVR010000015.1"/>
</dbReference>
<keyword evidence="2" id="KW-1185">Reference proteome</keyword>
<reference evidence="1 2" key="1">
    <citation type="submission" date="2020-08" db="EMBL/GenBank/DDBJ databases">
        <title>Cohnella phylogeny.</title>
        <authorList>
            <person name="Dunlap C."/>
        </authorList>
    </citation>
    <scope>NUCLEOTIDE SEQUENCE [LARGE SCALE GENOMIC DNA]</scope>
    <source>
        <strain evidence="1 2">DSM 25239</strain>
    </source>
</reference>
<evidence type="ECO:0008006" key="3">
    <source>
        <dbReference type="Google" id="ProtNLM"/>
    </source>
</evidence>
<dbReference type="Proteomes" id="UP000553776">
    <property type="component" value="Unassembled WGS sequence"/>
</dbReference>
<proteinExistence type="predicted"/>
<gene>
    <name evidence="1" type="ORF">H7B90_04465</name>
</gene>
<dbReference type="AlphaFoldDB" id="A0A841TUP7"/>
<sequence length="471" mass="52884">MQVPLFDPLLEIPYYYPCNFPLIHEVLKRQGSTSSLALLANARLYGLPACSDTGLVKTYFNKLDYEEAVWLQKGKEEAPSFEEGLNRLRERLREGRLFLATGSSYRLPYCEDYLNPKYIEKLVEPGSRLYLVDHWLAVYGIENGRALVYDPVPSRYVGPISLEAFESFWRGNKSIPELAAAKRKEELHSFGSVVIEAERRLGDAEYGEALRSTLATEAHEFLSGREIRDGERTYFFGHAVSLQLTKKLHLGMEGEDSSLAALSAFAFDMRWSRYFFRDLLREAADRLGSPYGELEAEFAGIVSEWEGLHRLLQGQAANDRARERLLRFGAKLEALVLREHKLYEKLAAETRTAGLFRKRAEKRSDLAAAGPREAVARIVLDSCREINAYRGARIPVELGERAPLYGRDGSLDSLGLVSLLASVEQGIEDELGVGISLSDSPPVSSPESPYRTVDSLIGYLLSRWPKSASVS</sequence>
<dbReference type="Gene3D" id="1.10.1200.10">
    <property type="entry name" value="ACP-like"/>
    <property type="match status" value="1"/>
</dbReference>
<protein>
    <recommendedName>
        <fullName evidence="3">Butirosin biosynthesis protein H-like</fullName>
    </recommendedName>
</protein>